<comment type="caution">
    <text evidence="2">The sequence shown here is derived from an EMBL/GenBank/DDBJ whole genome shotgun (WGS) entry which is preliminary data.</text>
</comment>
<dbReference type="AlphaFoldDB" id="A0AA91IZQ5"/>
<name>A0AA91IZQ5_9MYCO</name>
<evidence type="ECO:0000313" key="2">
    <source>
        <dbReference type="EMBL" id="OBK89297.1"/>
    </source>
</evidence>
<dbReference type="SUPFAM" id="SSF46785">
    <property type="entry name" value="Winged helix' DNA-binding domain"/>
    <property type="match status" value="1"/>
</dbReference>
<gene>
    <name evidence="2" type="ORF">A5649_13715</name>
</gene>
<dbReference type="InterPro" id="IPR036388">
    <property type="entry name" value="WH-like_DNA-bd_sf"/>
</dbReference>
<dbReference type="InterPro" id="IPR039422">
    <property type="entry name" value="MarR/SlyA-like"/>
</dbReference>
<dbReference type="InterPro" id="IPR000835">
    <property type="entry name" value="HTH_MarR-typ"/>
</dbReference>
<dbReference type="GO" id="GO:0006950">
    <property type="term" value="P:response to stress"/>
    <property type="evidence" value="ECO:0007669"/>
    <property type="project" value="TreeGrafter"/>
</dbReference>
<dbReference type="PANTHER" id="PTHR33164">
    <property type="entry name" value="TRANSCRIPTIONAL REGULATOR, MARR FAMILY"/>
    <property type="match status" value="1"/>
</dbReference>
<dbReference type="GO" id="GO:0003700">
    <property type="term" value="F:DNA-binding transcription factor activity"/>
    <property type="evidence" value="ECO:0007669"/>
    <property type="project" value="InterPro"/>
</dbReference>
<dbReference type="Pfam" id="PF01047">
    <property type="entry name" value="MarR"/>
    <property type="match status" value="1"/>
</dbReference>
<feature type="domain" description="HTH marR-type" evidence="1">
    <location>
        <begin position="24"/>
        <end position="160"/>
    </location>
</feature>
<protein>
    <submittedName>
        <fullName evidence="2">MarR family transcriptional regulator</fullName>
    </submittedName>
</protein>
<dbReference type="Proteomes" id="UP000093712">
    <property type="component" value="Unassembled WGS sequence"/>
</dbReference>
<sequence length="163" mass="17963">MAVSEISITARDWKLNRPDLDTSAMEVVGALKRASGLLARALEPLYASSPVSEPEHTVLVVLRHRKGPVIARDVAEELGVSQAWISRMLRRLEERGYVHREINPNDRRAATISMTDSGCAVVDEYFPERLRIESEALSGLGDEQALVVAGLERLIASLKAFQG</sequence>
<organism evidence="2 3">
    <name type="scientific">Mycolicibacter heraklionensis</name>
    <dbReference type="NCBI Taxonomy" id="512402"/>
    <lineage>
        <taxon>Bacteria</taxon>
        <taxon>Bacillati</taxon>
        <taxon>Actinomycetota</taxon>
        <taxon>Actinomycetes</taxon>
        <taxon>Mycobacteriales</taxon>
        <taxon>Mycobacteriaceae</taxon>
        <taxon>Mycolicibacter</taxon>
    </lineage>
</organism>
<dbReference type="PROSITE" id="PS50995">
    <property type="entry name" value="HTH_MARR_2"/>
    <property type="match status" value="1"/>
</dbReference>
<dbReference type="InterPro" id="IPR036390">
    <property type="entry name" value="WH_DNA-bd_sf"/>
</dbReference>
<accession>A0AA91IZQ5</accession>
<evidence type="ECO:0000313" key="3">
    <source>
        <dbReference type="Proteomes" id="UP000093712"/>
    </source>
</evidence>
<dbReference type="PRINTS" id="PR00598">
    <property type="entry name" value="HTHMARR"/>
</dbReference>
<dbReference type="EMBL" id="LZME01000010">
    <property type="protein sequence ID" value="OBK89297.1"/>
    <property type="molecule type" value="Genomic_DNA"/>
</dbReference>
<dbReference type="SMART" id="SM00347">
    <property type="entry name" value="HTH_MARR"/>
    <property type="match status" value="1"/>
</dbReference>
<dbReference type="Gene3D" id="1.10.10.10">
    <property type="entry name" value="Winged helix-like DNA-binding domain superfamily/Winged helix DNA-binding domain"/>
    <property type="match status" value="1"/>
</dbReference>
<dbReference type="PANTHER" id="PTHR33164:SF43">
    <property type="entry name" value="HTH-TYPE TRANSCRIPTIONAL REPRESSOR YETL"/>
    <property type="match status" value="1"/>
</dbReference>
<reference evidence="2 3" key="1">
    <citation type="submission" date="2016-06" db="EMBL/GenBank/DDBJ databases">
        <authorList>
            <person name="Sutton G."/>
            <person name="Brinkac L."/>
            <person name="Sanka R."/>
            <person name="Adams M."/>
            <person name="Lau E."/>
            <person name="Garcia-Basteiro A."/>
            <person name="Lopez-Varela E."/>
            <person name="Palencia S."/>
        </authorList>
    </citation>
    <scope>NUCLEOTIDE SEQUENCE [LARGE SCALE GENOMIC DNA]</scope>
    <source>
        <strain evidence="2 3">1211594.5</strain>
    </source>
</reference>
<dbReference type="RefSeq" id="WP_065038788.1">
    <property type="nucleotide sequence ID" value="NZ_LZME01000010.1"/>
</dbReference>
<evidence type="ECO:0000259" key="1">
    <source>
        <dbReference type="PROSITE" id="PS50995"/>
    </source>
</evidence>
<proteinExistence type="predicted"/>